<name>A0A4R8LPJ6_9BURK</name>
<evidence type="ECO:0000256" key="1">
    <source>
        <dbReference type="SAM" id="MobiDB-lite"/>
    </source>
</evidence>
<evidence type="ECO:0000313" key="2">
    <source>
        <dbReference type="EMBL" id="TDY46484.1"/>
    </source>
</evidence>
<sequence>MNSNRKVSRNTAAEEAAIKAQSTTDADLPESSDAELSRMRPFSDVVGKRMGHPPKEVKKERK</sequence>
<dbReference type="RefSeq" id="WP_243849607.1">
    <property type="nucleotide sequence ID" value="NZ_JBHLUW010000022.1"/>
</dbReference>
<proteinExistence type="predicted"/>
<feature type="compositionally biased region" description="Polar residues" evidence="1">
    <location>
        <begin position="1"/>
        <end position="11"/>
    </location>
</feature>
<dbReference type="Proteomes" id="UP000295509">
    <property type="component" value="Unassembled WGS sequence"/>
</dbReference>
<accession>A0A4R8LPJ6</accession>
<organism evidence="2 3">
    <name type="scientific">Paraburkholderia rhizosphaerae</name>
    <dbReference type="NCBI Taxonomy" id="480658"/>
    <lineage>
        <taxon>Bacteria</taxon>
        <taxon>Pseudomonadati</taxon>
        <taxon>Pseudomonadota</taxon>
        <taxon>Betaproteobacteria</taxon>
        <taxon>Burkholderiales</taxon>
        <taxon>Burkholderiaceae</taxon>
        <taxon>Paraburkholderia</taxon>
    </lineage>
</organism>
<reference evidence="2 3" key="1">
    <citation type="submission" date="2019-03" db="EMBL/GenBank/DDBJ databases">
        <title>Genomic Encyclopedia of Type Strains, Phase III (KMG-III): the genomes of soil and plant-associated and newly described type strains.</title>
        <authorList>
            <person name="Whitman W."/>
        </authorList>
    </citation>
    <scope>NUCLEOTIDE SEQUENCE [LARGE SCALE GENOMIC DNA]</scope>
    <source>
        <strain evidence="2 3">LMG 29544</strain>
    </source>
</reference>
<comment type="caution">
    <text evidence="2">The sequence shown here is derived from an EMBL/GenBank/DDBJ whole genome shotgun (WGS) entry which is preliminary data.</text>
</comment>
<dbReference type="AlphaFoldDB" id="A0A4R8LPJ6"/>
<keyword evidence="3" id="KW-1185">Reference proteome</keyword>
<feature type="region of interest" description="Disordered" evidence="1">
    <location>
        <begin position="1"/>
        <end position="62"/>
    </location>
</feature>
<evidence type="ECO:0000313" key="3">
    <source>
        <dbReference type="Proteomes" id="UP000295509"/>
    </source>
</evidence>
<gene>
    <name evidence="2" type="ORF">BX592_113112</name>
</gene>
<protein>
    <submittedName>
        <fullName evidence="2">Uncharacterized protein</fullName>
    </submittedName>
</protein>
<dbReference type="EMBL" id="SORE01000013">
    <property type="protein sequence ID" value="TDY46484.1"/>
    <property type="molecule type" value="Genomic_DNA"/>
</dbReference>
<feature type="compositionally biased region" description="Basic and acidic residues" evidence="1">
    <location>
        <begin position="53"/>
        <end position="62"/>
    </location>
</feature>